<dbReference type="InterPro" id="IPR009875">
    <property type="entry name" value="PilZ_domain"/>
</dbReference>
<dbReference type="EMBL" id="ANIE01000003">
    <property type="protein sequence ID" value="KEF32425.1"/>
    <property type="molecule type" value="Genomic_DNA"/>
</dbReference>
<gene>
    <name evidence="2" type="ORF">D777_01059</name>
</gene>
<dbReference type="Gene3D" id="2.40.10.220">
    <property type="entry name" value="predicted glycosyltransferase like domains"/>
    <property type="match status" value="1"/>
</dbReference>
<keyword evidence="3" id="KW-1185">Reference proteome</keyword>
<dbReference type="AlphaFoldDB" id="A0A072NH20"/>
<name>A0A072NH20_9GAMM</name>
<comment type="caution">
    <text evidence="2">The sequence shown here is derived from an EMBL/GenBank/DDBJ whole genome shotgun (WGS) entry which is preliminary data.</text>
</comment>
<evidence type="ECO:0000313" key="3">
    <source>
        <dbReference type="Proteomes" id="UP000035057"/>
    </source>
</evidence>
<dbReference type="SUPFAM" id="SSF141371">
    <property type="entry name" value="PilZ domain-like"/>
    <property type="match status" value="1"/>
</dbReference>
<dbReference type="STRING" id="1137280.D777_01059"/>
<dbReference type="Proteomes" id="UP000035057">
    <property type="component" value="Unassembled WGS sequence"/>
</dbReference>
<dbReference type="OrthoDB" id="7061334at2"/>
<protein>
    <submittedName>
        <fullName evidence="2">Type IV pilus assembly PilZ</fullName>
    </submittedName>
</protein>
<dbReference type="GO" id="GO:0035438">
    <property type="term" value="F:cyclic-di-GMP binding"/>
    <property type="evidence" value="ECO:0007669"/>
    <property type="project" value="InterPro"/>
</dbReference>
<feature type="domain" description="PilZ" evidence="1">
    <location>
        <begin position="4"/>
        <end position="102"/>
    </location>
</feature>
<dbReference type="PATRIC" id="fig|1137280.3.peg.874"/>
<proteinExistence type="predicted"/>
<evidence type="ECO:0000313" key="2">
    <source>
        <dbReference type="EMBL" id="KEF32425.1"/>
    </source>
</evidence>
<reference evidence="2 3" key="1">
    <citation type="submission" date="2012-12" db="EMBL/GenBank/DDBJ databases">
        <title>Genome assembly of Marinobacter sp. AK21.</title>
        <authorList>
            <person name="Khatri I."/>
            <person name="Kumar R."/>
            <person name="Vaidya B."/>
            <person name="Subramanian S."/>
            <person name="Pinnaka A."/>
        </authorList>
    </citation>
    <scope>NUCLEOTIDE SEQUENCE [LARGE SCALE GENOMIC DNA]</scope>
    <source>
        <strain evidence="2 3">AK21</strain>
    </source>
</reference>
<organism evidence="2 3">
    <name type="scientific">Marinobacter nitratireducens</name>
    <dbReference type="NCBI Taxonomy" id="1137280"/>
    <lineage>
        <taxon>Bacteria</taxon>
        <taxon>Pseudomonadati</taxon>
        <taxon>Pseudomonadota</taxon>
        <taxon>Gammaproteobacteria</taxon>
        <taxon>Pseudomonadales</taxon>
        <taxon>Marinobacteraceae</taxon>
        <taxon>Marinobacter</taxon>
    </lineage>
</organism>
<accession>A0A072NH20</accession>
<evidence type="ECO:0000259" key="1">
    <source>
        <dbReference type="Pfam" id="PF07238"/>
    </source>
</evidence>
<sequence>MEHRLSKRIPGKLGLLVYKRGLPVATGQIRDASKRGLFIATDYNDIQLNQILEVEFRFPERDEKHFRRLKAHVVRKSDNGLGLDFDGVENDHFTISALIRWLHEHHRAQDYFPVSNSAMH</sequence>
<dbReference type="RefSeq" id="WP_036129040.1">
    <property type="nucleotide sequence ID" value="NZ_ANIE01000003.1"/>
</dbReference>
<dbReference type="Pfam" id="PF07238">
    <property type="entry name" value="PilZ"/>
    <property type="match status" value="1"/>
</dbReference>